<evidence type="ECO:0000313" key="2">
    <source>
        <dbReference type="Proteomes" id="UP000789375"/>
    </source>
</evidence>
<keyword evidence="2" id="KW-1185">Reference proteome</keyword>
<organism evidence="1 2">
    <name type="scientific">Funneliformis mosseae</name>
    <name type="common">Endomycorrhizal fungus</name>
    <name type="synonym">Glomus mosseae</name>
    <dbReference type="NCBI Taxonomy" id="27381"/>
    <lineage>
        <taxon>Eukaryota</taxon>
        <taxon>Fungi</taxon>
        <taxon>Fungi incertae sedis</taxon>
        <taxon>Mucoromycota</taxon>
        <taxon>Glomeromycotina</taxon>
        <taxon>Glomeromycetes</taxon>
        <taxon>Glomerales</taxon>
        <taxon>Glomeraceae</taxon>
        <taxon>Funneliformis</taxon>
    </lineage>
</organism>
<protein>
    <submittedName>
        <fullName evidence="1">2472_t:CDS:1</fullName>
    </submittedName>
</protein>
<accession>A0A9N9D5T6</accession>
<gene>
    <name evidence="1" type="ORF">FMOSSE_LOCUS10111</name>
</gene>
<comment type="caution">
    <text evidence="1">The sequence shown here is derived from an EMBL/GenBank/DDBJ whole genome shotgun (WGS) entry which is preliminary data.</text>
</comment>
<dbReference type="AlphaFoldDB" id="A0A9N9D5T6"/>
<evidence type="ECO:0000313" key="1">
    <source>
        <dbReference type="EMBL" id="CAG8623496.1"/>
    </source>
</evidence>
<dbReference type="Proteomes" id="UP000789375">
    <property type="component" value="Unassembled WGS sequence"/>
</dbReference>
<reference evidence="1" key="1">
    <citation type="submission" date="2021-06" db="EMBL/GenBank/DDBJ databases">
        <authorList>
            <person name="Kallberg Y."/>
            <person name="Tangrot J."/>
            <person name="Rosling A."/>
        </authorList>
    </citation>
    <scope>NUCLEOTIDE SEQUENCE</scope>
    <source>
        <strain evidence="1">87-6 pot B 2015</strain>
    </source>
</reference>
<proteinExistence type="predicted"/>
<sequence>MPKARDQRDYCIECEETIWNQQKQAHDQTKQAVQLTDKITEIRYIMRLKGTKKNFILRKIRRILMANVKLVKETIAKYFTSQEIKVVTLIRQTRKLDCLKEQENLIRLKVQKNGLSKSTIDYLKEQENLVLSKEQENCSVQKNKKIRFFWSFAWEEATFTVSSFLESSRLSCLILWFFYRFWEKGRKNIKSDIKISNAILRDKVGTFGHIRKHNRNELRKLDSFRKEIHLYDYKVVP</sequence>
<dbReference type="EMBL" id="CAJVPP010003211">
    <property type="protein sequence ID" value="CAG8623496.1"/>
    <property type="molecule type" value="Genomic_DNA"/>
</dbReference>
<name>A0A9N9D5T6_FUNMO</name>